<feature type="domain" description="Protein CotJB" evidence="1">
    <location>
        <begin position="11"/>
        <end position="86"/>
    </location>
</feature>
<dbReference type="AlphaFoldDB" id="A0A0C2W3G8"/>
<dbReference type="InterPro" id="IPR024207">
    <property type="entry name" value="CotJB_dom"/>
</dbReference>
<evidence type="ECO:0000259" key="1">
    <source>
        <dbReference type="Pfam" id="PF12652"/>
    </source>
</evidence>
<dbReference type="Pfam" id="PF12652">
    <property type="entry name" value="CotJB"/>
    <property type="match status" value="1"/>
</dbReference>
<reference evidence="2 3" key="1">
    <citation type="submission" date="2015-01" db="EMBL/GenBank/DDBJ databases">
        <title>Jeotgalibacillus campisalis genome sequencing.</title>
        <authorList>
            <person name="Goh K.M."/>
            <person name="Chan K.-G."/>
            <person name="Yaakop A.S."/>
            <person name="Ee R."/>
            <person name="Gan H.M."/>
            <person name="Chan C.S."/>
        </authorList>
    </citation>
    <scope>NUCLEOTIDE SEQUENCE [LARGE SCALE GENOMIC DNA]</scope>
    <source>
        <strain evidence="2 3">SF-57</strain>
    </source>
</reference>
<dbReference type="RefSeq" id="WP_041055630.1">
    <property type="nucleotide sequence ID" value="NZ_JXRR01000008.1"/>
</dbReference>
<comment type="caution">
    <text evidence="2">The sequence shown here is derived from an EMBL/GenBank/DDBJ whole genome shotgun (WGS) entry which is preliminary data.</text>
</comment>
<gene>
    <name evidence="2" type="ORF">KR50_10520</name>
</gene>
<dbReference type="Proteomes" id="UP000031972">
    <property type="component" value="Unassembled WGS sequence"/>
</dbReference>
<dbReference type="PATRIC" id="fig|220754.4.peg.1071"/>
<dbReference type="OrthoDB" id="9804099at2"/>
<evidence type="ECO:0000313" key="2">
    <source>
        <dbReference type="EMBL" id="KIL51171.1"/>
    </source>
</evidence>
<proteinExistence type="predicted"/>
<dbReference type="PIRSF" id="PIRSF010606">
    <property type="entry name" value="Spore_coat_CotJB"/>
    <property type="match status" value="1"/>
</dbReference>
<name>A0A0C2W3G8_9BACL</name>
<accession>A0A0C2W3G8</accession>
<sequence length="87" mass="10434">MAQPLSPDYYKQLEEIQAVDFVIFELVLYLDTHPNDSQAIEQYNHYAAHSLKLKIEFEAKHGPLRFGMPMRNDQRWEWSEAPWPWQV</sequence>
<dbReference type="EMBL" id="JXRR01000008">
    <property type="protein sequence ID" value="KIL51171.1"/>
    <property type="molecule type" value="Genomic_DNA"/>
</dbReference>
<evidence type="ECO:0000313" key="3">
    <source>
        <dbReference type="Proteomes" id="UP000031972"/>
    </source>
</evidence>
<protein>
    <submittedName>
        <fullName evidence="2">Spore coat peptide assembly protein CotJB</fullName>
    </submittedName>
</protein>
<keyword evidence="3" id="KW-1185">Reference proteome</keyword>
<dbReference type="InterPro" id="IPR016571">
    <property type="entry name" value="Spore_coat_assembly_CotJB"/>
</dbReference>
<organism evidence="2 3">
    <name type="scientific">Jeotgalibacillus campisalis</name>
    <dbReference type="NCBI Taxonomy" id="220754"/>
    <lineage>
        <taxon>Bacteria</taxon>
        <taxon>Bacillati</taxon>
        <taxon>Bacillota</taxon>
        <taxon>Bacilli</taxon>
        <taxon>Bacillales</taxon>
        <taxon>Caryophanaceae</taxon>
        <taxon>Jeotgalibacillus</taxon>
    </lineage>
</organism>